<dbReference type="InterPro" id="IPR040159">
    <property type="entry name" value="CLS_fam"/>
</dbReference>
<dbReference type="InterPro" id="IPR014756">
    <property type="entry name" value="Ig_E-set"/>
</dbReference>
<dbReference type="PANTHER" id="PTHR10665">
    <property type="entry name" value="RECOMBINING BINDING PROTEIN SUPPRESSOR OF HAIRLESS"/>
    <property type="match status" value="1"/>
</dbReference>
<evidence type="ECO:0000259" key="9">
    <source>
        <dbReference type="SMART" id="SM01268"/>
    </source>
</evidence>
<evidence type="ECO:0000256" key="3">
    <source>
        <dbReference type="ARBA" id="ARBA00023015"/>
    </source>
</evidence>
<dbReference type="GeneID" id="29002627"/>
<dbReference type="VEuPathDB" id="FungiDB:PHYBLDRAFT_67008"/>
<dbReference type="OrthoDB" id="5600360at2759"/>
<proteinExistence type="inferred from homology"/>
<comment type="subcellular location">
    <subcellularLocation>
        <location evidence="1">Nucleus</location>
    </subcellularLocation>
</comment>
<reference evidence="11" key="1">
    <citation type="submission" date="2015-06" db="EMBL/GenBank/DDBJ databases">
        <title>Expansion of signal transduction pathways in fungi by whole-genome duplication.</title>
        <authorList>
            <consortium name="DOE Joint Genome Institute"/>
            <person name="Corrochano L.M."/>
            <person name="Kuo A."/>
            <person name="Marcet-Houben M."/>
            <person name="Polaino S."/>
            <person name="Salamov A."/>
            <person name="Villalobos J.M."/>
            <person name="Alvarez M.I."/>
            <person name="Avalos J."/>
            <person name="Benito E.P."/>
            <person name="Benoit I."/>
            <person name="Burger G."/>
            <person name="Camino L.P."/>
            <person name="Canovas D."/>
            <person name="Cerda-Olmedo E."/>
            <person name="Cheng J.-F."/>
            <person name="Dominguez A."/>
            <person name="Elias M."/>
            <person name="Eslava A.P."/>
            <person name="Glaser F."/>
            <person name="Grimwood J."/>
            <person name="Gutierrez G."/>
            <person name="Heitman J."/>
            <person name="Henrissat B."/>
            <person name="Iturriaga E.A."/>
            <person name="Lang B.F."/>
            <person name="Lavin J.L."/>
            <person name="Lee S."/>
            <person name="Li W."/>
            <person name="Lindquist E."/>
            <person name="Lopez-Garcia S."/>
            <person name="Luque E.M."/>
            <person name="Marcos A.T."/>
            <person name="Martin J."/>
            <person name="McCluskey K."/>
            <person name="Medina H.R."/>
            <person name="Miralles-Duran A."/>
            <person name="Miyazaki A."/>
            <person name="Munoz-Torres E."/>
            <person name="Oguiza J.A."/>
            <person name="Ohm R."/>
            <person name="Olmedo M."/>
            <person name="Orejas M."/>
            <person name="Ortiz-Castellanos L."/>
            <person name="Pisabarro A.G."/>
            <person name="Rodriguez-Romero J."/>
            <person name="Ruiz-Herrera J."/>
            <person name="Ruiz-Vazquez R."/>
            <person name="Sanz C."/>
            <person name="Schackwitz W."/>
            <person name="Schmutz J."/>
            <person name="Shahriari M."/>
            <person name="Shelest E."/>
            <person name="Silva-Franco F."/>
            <person name="Soanes D."/>
            <person name="Syed K."/>
            <person name="Tagua V.G."/>
            <person name="Talbot N.J."/>
            <person name="Thon M."/>
            <person name="De vries R.P."/>
            <person name="Wiebenga A."/>
            <person name="Yadav J.S."/>
            <person name="Braun E.L."/>
            <person name="Baker S."/>
            <person name="Garre V."/>
            <person name="Horwitz B."/>
            <person name="Torres-Martinez S."/>
            <person name="Idnurm A."/>
            <person name="Herrera-Estrella A."/>
            <person name="Gabaldon T."/>
            <person name="Grigoriev I.V."/>
        </authorList>
    </citation>
    <scope>NUCLEOTIDE SEQUENCE [LARGE SCALE GENOMIC DNA]</scope>
    <source>
        <strain evidence="11">NRRL 1555(-)</strain>
    </source>
</reference>
<evidence type="ECO:0000259" key="8">
    <source>
        <dbReference type="SMART" id="SM01267"/>
    </source>
</evidence>
<sequence>MTTLNNCELTDTSRKRKQEFNDPKYLTPWSDYMDSNSLQQPSIDLFGMPGILQDSAMTDITQANDHSRRHSVAVGELNYHSFPVKQEPATTTTPEQWDPDLSQLFGSSLPSSWSSSSSQGTHRERPNSVHRRTLTLIPDVARITPGPSTPVFFPPNFLDALNSEEEEHDTFQDTFQDTFPLNLNIDPLGLYDPISSYIPQTFVPTDVDEMTHWVLNASIKQEALTPPPMQSSPSTSPSPPIPSLQSMSYAQQSDSLKSSIQHYLLQNSPENCYTAMLLTSKVAQKSYGTEKRFLCPPPSTILQGPNWWTHNCKAPADSRVPSPPRLTVHVSGEAASQTGILDWYSSGTMLDAEGAGAAIAADDPSMLGKCVSKHLHISDVDEKRKRVEVQVNIQLSSGFNLGNFCSQSIKVISKPSKKRQSARNMELCIHHGTPISLFNRIRSQTVSTKYLGVSAGEKDVTGACFVARTGSWDPFIIWIADTTRTQETNNRPPPDTPGMPPPPAIALQLQTNQPTAILYNQAIVLQCATTGLVSPVMIIRKADRGSLVQGGNRVARPLGSGGECGDEALGDPVSQLHKIAFQIVHDPLRQTAPIENCPEWSLPQSTDPITYLACLSEVVGMHRTTAPRTLLPVTDPAWPYEYDLLSSAVSQENGRVVRKRRVSCDVTKPVTLPAKFQSAMSAKNRRRVNSLNDALPDTTQRRASQSSVTGSRRPSTDSLQGINGGCWTEDVSDAAIWTIVGTDCATYTFWTPSPLANSSDLRPVTPFPRLTHKICRSLDTSDNLVLSGEGLSAKLSVWLADIQLKTEYHKDTLSCIVPPAEELVNNPFVEYSEHSSRRSLPLLLVRDDGVVYKTESVYDF</sequence>
<dbReference type="InterPro" id="IPR036358">
    <property type="entry name" value="BTD_sf"/>
</dbReference>
<keyword evidence="11" id="KW-1185">Reference proteome</keyword>
<dbReference type="Proteomes" id="UP000077315">
    <property type="component" value="Unassembled WGS sequence"/>
</dbReference>
<evidence type="ECO:0000256" key="4">
    <source>
        <dbReference type="ARBA" id="ARBA00023125"/>
    </source>
</evidence>
<evidence type="ECO:0000313" key="10">
    <source>
        <dbReference type="EMBL" id="OAD68903.1"/>
    </source>
</evidence>
<dbReference type="InterPro" id="IPR015351">
    <property type="entry name" value="RBP-J/Cbf11/Cbf12_DNA-bd"/>
</dbReference>
<accession>A0A162TQ33</accession>
<dbReference type="InterPro" id="IPR008967">
    <property type="entry name" value="p53-like_TF_DNA-bd_sf"/>
</dbReference>
<feature type="compositionally biased region" description="Pro residues" evidence="7">
    <location>
        <begin position="491"/>
        <end position="503"/>
    </location>
</feature>
<feature type="region of interest" description="Disordered" evidence="7">
    <location>
        <begin position="107"/>
        <end position="130"/>
    </location>
</feature>
<dbReference type="GO" id="GO:0001228">
    <property type="term" value="F:DNA-binding transcription activator activity, RNA polymerase II-specific"/>
    <property type="evidence" value="ECO:0007669"/>
    <property type="project" value="InterPro"/>
</dbReference>
<dbReference type="SMART" id="SM01268">
    <property type="entry name" value="BTD"/>
    <property type="match status" value="1"/>
</dbReference>
<keyword evidence="3" id="KW-0805">Transcription regulation</keyword>
<dbReference type="GO" id="GO:0005634">
    <property type="term" value="C:nucleus"/>
    <property type="evidence" value="ECO:0007669"/>
    <property type="project" value="UniProtKB-SubCell"/>
</dbReference>
<feature type="region of interest" description="Disordered" evidence="7">
    <location>
        <begin position="484"/>
        <end position="503"/>
    </location>
</feature>
<dbReference type="InterPro" id="IPR037095">
    <property type="entry name" value="RBP-J/Cbf11_DNA-bd_sf"/>
</dbReference>
<dbReference type="InParanoid" id="A0A162TQ33"/>
<dbReference type="Pfam" id="PF09270">
    <property type="entry name" value="BTD"/>
    <property type="match status" value="1"/>
</dbReference>
<keyword evidence="6" id="KW-0539">Nucleus</keyword>
<dbReference type="InterPro" id="IPR038007">
    <property type="entry name" value="RBP-Jkappa_IPT"/>
</dbReference>
<feature type="compositionally biased region" description="Polar residues" evidence="7">
    <location>
        <begin position="689"/>
        <end position="721"/>
    </location>
</feature>
<feature type="compositionally biased region" description="Pro residues" evidence="7">
    <location>
        <begin position="225"/>
        <end position="242"/>
    </location>
</feature>
<dbReference type="GO" id="GO:0000978">
    <property type="term" value="F:RNA polymerase II cis-regulatory region sequence-specific DNA binding"/>
    <property type="evidence" value="ECO:0007669"/>
    <property type="project" value="InterPro"/>
</dbReference>
<feature type="domain" description="RBP-J/Cbf11/Cbf12 DNA binding" evidence="8">
    <location>
        <begin position="274"/>
        <end position="426"/>
    </location>
</feature>
<evidence type="ECO:0000256" key="7">
    <source>
        <dbReference type="SAM" id="MobiDB-lite"/>
    </source>
</evidence>
<feature type="region of interest" description="Disordered" evidence="7">
    <location>
        <begin position="224"/>
        <end position="248"/>
    </location>
</feature>
<evidence type="ECO:0000313" key="11">
    <source>
        <dbReference type="Proteomes" id="UP000077315"/>
    </source>
</evidence>
<keyword evidence="5" id="KW-0804">Transcription</keyword>
<dbReference type="InterPro" id="IPR013783">
    <property type="entry name" value="Ig-like_fold"/>
</dbReference>
<organism evidence="10 11">
    <name type="scientific">Phycomyces blakesleeanus (strain ATCC 8743b / DSM 1359 / FGSC 10004 / NBRC 33097 / NRRL 1555)</name>
    <dbReference type="NCBI Taxonomy" id="763407"/>
    <lineage>
        <taxon>Eukaryota</taxon>
        <taxon>Fungi</taxon>
        <taxon>Fungi incertae sedis</taxon>
        <taxon>Mucoromycota</taxon>
        <taxon>Mucoromycotina</taxon>
        <taxon>Mucoromycetes</taxon>
        <taxon>Mucorales</taxon>
        <taxon>Phycomycetaceae</taxon>
        <taxon>Phycomyces</taxon>
    </lineage>
</organism>
<comment type="similarity">
    <text evidence="2">Belongs to the Su(H) family.</text>
</comment>
<dbReference type="SUPFAM" id="SSF110217">
    <property type="entry name" value="DNA-binding protein LAG-1 (CSL)"/>
    <property type="match status" value="1"/>
</dbReference>
<dbReference type="STRING" id="763407.A0A162TQ33"/>
<dbReference type="SUPFAM" id="SSF49417">
    <property type="entry name" value="p53-like transcription factors"/>
    <property type="match status" value="1"/>
</dbReference>
<gene>
    <name evidence="10" type="ORF">PHYBLDRAFT_67008</name>
</gene>
<dbReference type="Gene3D" id="2.60.40.1450">
    <property type="entry name" value="LAG1, DNA binding domain"/>
    <property type="match status" value="1"/>
</dbReference>
<dbReference type="Pfam" id="PF09271">
    <property type="entry name" value="LAG1-DNAbind"/>
    <property type="match status" value="1"/>
</dbReference>
<dbReference type="SMART" id="SM01267">
    <property type="entry name" value="LAG1_DNAbind"/>
    <property type="match status" value="1"/>
</dbReference>
<feature type="region of interest" description="Disordered" evidence="7">
    <location>
        <begin position="679"/>
        <end position="721"/>
    </location>
</feature>
<feature type="domain" description="Beta-trefoil DNA-binding" evidence="9">
    <location>
        <begin position="427"/>
        <end position="727"/>
    </location>
</feature>
<dbReference type="FunFam" id="2.60.40.1450:FF:000003">
    <property type="entry name" value="Related to J kappa-recombination signal binding protein"/>
    <property type="match status" value="1"/>
</dbReference>
<dbReference type="RefSeq" id="XP_018286943.1">
    <property type="nucleotide sequence ID" value="XM_018441721.1"/>
</dbReference>
<dbReference type="Pfam" id="PF20144">
    <property type="entry name" value="TIG_SUH"/>
    <property type="match status" value="1"/>
</dbReference>
<feature type="compositionally biased region" description="Low complexity" evidence="7">
    <location>
        <begin position="107"/>
        <end position="118"/>
    </location>
</feature>
<name>A0A162TQ33_PHYB8</name>
<keyword evidence="4" id="KW-0238">DNA-binding</keyword>
<evidence type="ECO:0000256" key="6">
    <source>
        <dbReference type="ARBA" id="ARBA00023242"/>
    </source>
</evidence>
<dbReference type="EMBL" id="KV440993">
    <property type="protein sequence ID" value="OAD68903.1"/>
    <property type="molecule type" value="Genomic_DNA"/>
</dbReference>
<protein>
    <submittedName>
        <fullName evidence="10">p53-like transcription factor</fullName>
    </submittedName>
</protein>
<evidence type="ECO:0000256" key="2">
    <source>
        <dbReference type="ARBA" id="ARBA00009704"/>
    </source>
</evidence>
<dbReference type="Gene3D" id="2.60.40.10">
    <property type="entry name" value="Immunoglobulins"/>
    <property type="match status" value="1"/>
</dbReference>
<evidence type="ECO:0000256" key="1">
    <source>
        <dbReference type="ARBA" id="ARBA00004123"/>
    </source>
</evidence>
<dbReference type="AlphaFoldDB" id="A0A162TQ33"/>
<evidence type="ECO:0000256" key="5">
    <source>
        <dbReference type="ARBA" id="ARBA00023163"/>
    </source>
</evidence>
<dbReference type="Gene3D" id="2.80.10.50">
    <property type="match status" value="1"/>
</dbReference>
<dbReference type="InterPro" id="IPR015350">
    <property type="entry name" value="Beta-trefoil_DNA-bd_dom"/>
</dbReference>
<dbReference type="SUPFAM" id="SSF81296">
    <property type="entry name" value="E set domains"/>
    <property type="match status" value="1"/>
</dbReference>